<keyword evidence="1" id="KW-0472">Membrane</keyword>
<dbReference type="PATRIC" id="fig|1408103.3.peg.2288"/>
<dbReference type="Pfam" id="PF13314">
    <property type="entry name" value="DUF4083"/>
    <property type="match status" value="1"/>
</dbReference>
<sequence length="59" mass="7101">MNFGDVIFQLLSFIFMFGLFFAVFFLVRSLMSKQQQPNKNNNIEQKLDRIIELLEQDRK</sequence>
<reference evidence="2 3" key="1">
    <citation type="submission" date="2015-04" db="EMBL/GenBank/DDBJ databases">
        <title>Taxonomic description and genome sequence of Bacillus campisalis sp. nov., a novel member of the genus Bacillus isolated from solar saltern.</title>
        <authorList>
            <person name="Mathan Kumar R."/>
            <person name="Kaur G."/>
            <person name="Kumar A."/>
            <person name="Singh N.K."/>
            <person name="Kaur N."/>
            <person name="Kumar N."/>
            <person name="Mayilraj S."/>
        </authorList>
    </citation>
    <scope>NUCLEOTIDE SEQUENCE [LARGE SCALE GENOMIC DNA]</scope>
    <source>
        <strain evidence="2 3">SA2-6</strain>
    </source>
</reference>
<comment type="caution">
    <text evidence="2">The sequence shown here is derived from an EMBL/GenBank/DDBJ whole genome shotgun (WGS) entry which is preliminary data.</text>
</comment>
<gene>
    <name evidence="2" type="ORF">WQ57_10155</name>
</gene>
<dbReference type="Proteomes" id="UP000034166">
    <property type="component" value="Unassembled WGS sequence"/>
</dbReference>
<dbReference type="OrthoDB" id="2923973at2"/>
<evidence type="ECO:0000256" key="1">
    <source>
        <dbReference type="SAM" id="Phobius"/>
    </source>
</evidence>
<accession>A0A0M2SVG8</accession>
<organism evidence="2 3">
    <name type="scientific">Mesobacillus campisalis</name>
    <dbReference type="NCBI Taxonomy" id="1408103"/>
    <lineage>
        <taxon>Bacteria</taxon>
        <taxon>Bacillati</taxon>
        <taxon>Bacillota</taxon>
        <taxon>Bacilli</taxon>
        <taxon>Bacillales</taxon>
        <taxon>Bacillaceae</taxon>
        <taxon>Mesobacillus</taxon>
    </lineage>
</organism>
<keyword evidence="1" id="KW-0812">Transmembrane</keyword>
<name>A0A0M2SVG8_9BACI</name>
<dbReference type="InterPro" id="IPR025143">
    <property type="entry name" value="DUF4083"/>
</dbReference>
<feature type="transmembrane region" description="Helical" evidence="1">
    <location>
        <begin position="6"/>
        <end position="27"/>
    </location>
</feature>
<proteinExistence type="predicted"/>
<dbReference type="AlphaFoldDB" id="A0A0M2SVG8"/>
<keyword evidence="3" id="KW-1185">Reference proteome</keyword>
<dbReference type="EMBL" id="LAYY01000009">
    <property type="protein sequence ID" value="KKK38163.1"/>
    <property type="molecule type" value="Genomic_DNA"/>
</dbReference>
<evidence type="ECO:0000313" key="3">
    <source>
        <dbReference type="Proteomes" id="UP000034166"/>
    </source>
</evidence>
<evidence type="ECO:0000313" key="2">
    <source>
        <dbReference type="EMBL" id="KKK38163.1"/>
    </source>
</evidence>
<keyword evidence="1" id="KW-1133">Transmembrane helix</keyword>
<protein>
    <submittedName>
        <fullName evidence="2">Uncharacterized protein</fullName>
    </submittedName>
</protein>
<dbReference type="RefSeq" id="WP_046523639.1">
    <property type="nucleotide sequence ID" value="NZ_LAYY01000009.1"/>
</dbReference>